<dbReference type="STRING" id="35818.HPU229336_05285"/>
<dbReference type="EMBL" id="JNOC01000058">
    <property type="protein sequence ID" value="KPH55109.1"/>
    <property type="molecule type" value="Genomic_DNA"/>
</dbReference>
<dbReference type="InterPro" id="IPR011335">
    <property type="entry name" value="Restrct_endonuc-II-like"/>
</dbReference>
<evidence type="ECO:0000256" key="3">
    <source>
        <dbReference type="ARBA" id="ARBA00022806"/>
    </source>
</evidence>
<evidence type="ECO:0000256" key="1">
    <source>
        <dbReference type="ARBA" id="ARBA00022741"/>
    </source>
</evidence>
<dbReference type="GO" id="GO:0000725">
    <property type="term" value="P:recombinational repair"/>
    <property type="evidence" value="ECO:0007669"/>
    <property type="project" value="TreeGrafter"/>
</dbReference>
<dbReference type="GO" id="GO:0016787">
    <property type="term" value="F:hydrolase activity"/>
    <property type="evidence" value="ECO:0007669"/>
    <property type="project" value="UniProtKB-UniRule"/>
</dbReference>
<comment type="caution">
    <text evidence="11">The sequence shown here is derived from an EMBL/GenBank/DDBJ whole genome shotgun (WGS) entry which is preliminary data.</text>
</comment>
<proteinExistence type="predicted"/>
<evidence type="ECO:0000256" key="5">
    <source>
        <dbReference type="ARBA" id="ARBA00023235"/>
    </source>
</evidence>
<keyword evidence="2 9" id="KW-0378">Hydrolase</keyword>
<dbReference type="NCBIfam" id="NF010485">
    <property type="entry name" value="PRK13909.1-2"/>
    <property type="match status" value="1"/>
</dbReference>
<dbReference type="GO" id="GO:0005829">
    <property type="term" value="C:cytosol"/>
    <property type="evidence" value="ECO:0007669"/>
    <property type="project" value="TreeGrafter"/>
</dbReference>
<evidence type="ECO:0000256" key="4">
    <source>
        <dbReference type="ARBA" id="ARBA00022840"/>
    </source>
</evidence>
<dbReference type="InterPro" id="IPR000212">
    <property type="entry name" value="DNA_helicase_UvrD/REP"/>
</dbReference>
<dbReference type="PROSITE" id="PS51198">
    <property type="entry name" value="UVRD_HELICASE_ATP_BIND"/>
    <property type="match status" value="1"/>
</dbReference>
<dbReference type="Proteomes" id="UP000037997">
    <property type="component" value="Unassembled WGS sequence"/>
</dbReference>
<dbReference type="InterPro" id="IPR027417">
    <property type="entry name" value="P-loop_NTPase"/>
</dbReference>
<protein>
    <recommendedName>
        <fullName evidence="7">DNA 3'-5' helicase</fullName>
        <ecNumber evidence="7">5.6.2.4</ecNumber>
    </recommendedName>
</protein>
<dbReference type="RefSeq" id="WP_054198502.1">
    <property type="nucleotide sequence ID" value="NZ_JNOC01000058.1"/>
</dbReference>
<sequence>MDSALLCLNASAGSGKTYRLVLRYLELLFLGAKPSEILTLTFTKKAAKEMEERITKSIGEIYQYRNDRDYINKLECISIKDKNDFGKLQEKIHQIYHSFLKEDLKITTIDSFFQRILKSFCWYVGVEYDFEIQSDDREKIIEIFLTNLDNQQLQGILNLCIQRQLRIDSVISFCDFLDSLKEMLEKELFIYPTKEGHKQQAMEYARRIQATYQDTKGEIHSALEFDDIESLLQKGKTWLTKERLQDYRGFSKIPFRDEDFRGLKEALVGVFAEDEAKYLENLYGIFVLYLKAKQEYYKQTNTLSFNAVTSKVYELLLQKQIDKNFLYFRLDSTISHILIDEFQDTSVLQYEILKPMIDEIKSGEGAKRFLRSFFYVGDIKQSIYRFRGGNSELFKIAAQGMQEESLKINYRSAKNIVEFVNETFSNKIEGFVPQESNSKIKGFVQVYIQEKEAILSQVATSIRELLEVGAKEEEIAILTFDNDCVVEIAEFLQEEGFKVVVDTSAKLIFHNEVRALIEFLKYLVFENPKFCAEFFMLLGLEKENLEQYFYLKTQKPSKILLEIMQRYKIASLSAKKFLEYSLEYLSIEELLEKVESLQSDIVSSDFFGIRIMTIHKSKGLEFNNVLVIDDIRAKNRSGNVFFEFKENGVEIKRIFWRSNELRMQIDKEYQKALLKENILKEKDLKNQLYVALTRAKNTMQIILLDQKSRFESLGLQLMQKGELKQAILEIKSANLEDSLAKNKDFECFAHNQKSLESLGRQKQMQIAQKEDLIGEVGAVYYGIALHFVMEQKIKNQLEDSLILTLLLNKIGFYIEKKILEKIINHCKILLNHSSFIEIMGKGKVKCEVPFLINGRQKRLDLLIIGDNEAFVIDYKSGMQREIYKMQVLEYMQSVNLILQKPTYGFIFYTEGEGKLVEVIGD</sequence>
<evidence type="ECO:0000259" key="10">
    <source>
        <dbReference type="PROSITE" id="PS51198"/>
    </source>
</evidence>
<dbReference type="GO" id="GO:0043138">
    <property type="term" value="F:3'-5' DNA helicase activity"/>
    <property type="evidence" value="ECO:0007669"/>
    <property type="project" value="UniProtKB-EC"/>
</dbReference>
<evidence type="ECO:0000256" key="6">
    <source>
        <dbReference type="ARBA" id="ARBA00034617"/>
    </source>
</evidence>
<dbReference type="Pfam" id="PF13361">
    <property type="entry name" value="UvrD_C"/>
    <property type="match status" value="2"/>
</dbReference>
<comment type="catalytic activity">
    <reaction evidence="8">
        <text>ATP + H2O = ADP + phosphate + H(+)</text>
        <dbReference type="Rhea" id="RHEA:13065"/>
        <dbReference type="ChEBI" id="CHEBI:15377"/>
        <dbReference type="ChEBI" id="CHEBI:15378"/>
        <dbReference type="ChEBI" id="CHEBI:30616"/>
        <dbReference type="ChEBI" id="CHEBI:43474"/>
        <dbReference type="ChEBI" id="CHEBI:456216"/>
        <dbReference type="EC" id="5.6.2.4"/>
    </reaction>
</comment>
<keyword evidence="1 9" id="KW-0547">Nucleotide-binding</keyword>
<evidence type="ECO:0000256" key="7">
    <source>
        <dbReference type="ARBA" id="ARBA00034808"/>
    </source>
</evidence>
<reference evidence="11 12" key="1">
    <citation type="submission" date="2014-06" db="EMBL/GenBank/DDBJ databases">
        <title>Helicobacter pullorum isolates in fresh chicken meat - phenotypic and genotypic features.</title>
        <authorList>
            <person name="Borges V."/>
            <person name="Santos A."/>
            <person name="Correia C.B."/>
            <person name="Saraiva M."/>
            <person name="Menard A."/>
            <person name="Vieira L."/>
            <person name="Sampaio D.A."/>
            <person name="Gomes J.P."/>
            <person name="Oleastro M."/>
        </authorList>
    </citation>
    <scope>NUCLEOTIDE SEQUENCE [LARGE SCALE GENOMIC DNA]</scope>
    <source>
        <strain evidence="11 12">229334/12</strain>
    </source>
</reference>
<name>A0A0N0LTE4_9HELI</name>
<accession>A0A0N0LTE4</accession>
<feature type="binding site" evidence="9">
    <location>
        <begin position="10"/>
        <end position="17"/>
    </location>
    <ligand>
        <name>ATP</name>
        <dbReference type="ChEBI" id="CHEBI:30616"/>
    </ligand>
</feature>
<evidence type="ECO:0000313" key="11">
    <source>
        <dbReference type="EMBL" id="KPH55109.1"/>
    </source>
</evidence>
<feature type="domain" description="UvrD-like helicase ATP-binding" evidence="10">
    <location>
        <begin position="1"/>
        <end position="413"/>
    </location>
</feature>
<dbReference type="PANTHER" id="PTHR11070">
    <property type="entry name" value="UVRD / RECB / PCRA DNA HELICASE FAMILY MEMBER"/>
    <property type="match status" value="1"/>
</dbReference>
<dbReference type="InterPro" id="IPR014016">
    <property type="entry name" value="UvrD-like_ATP-bd"/>
</dbReference>
<keyword evidence="4 9" id="KW-0067">ATP-binding</keyword>
<dbReference type="SUPFAM" id="SSF52540">
    <property type="entry name" value="P-loop containing nucleoside triphosphate hydrolases"/>
    <property type="match status" value="1"/>
</dbReference>
<dbReference type="GO" id="GO:0005524">
    <property type="term" value="F:ATP binding"/>
    <property type="evidence" value="ECO:0007669"/>
    <property type="project" value="UniProtKB-UniRule"/>
</dbReference>
<evidence type="ECO:0000256" key="9">
    <source>
        <dbReference type="PROSITE-ProRule" id="PRU00560"/>
    </source>
</evidence>
<dbReference type="AlphaFoldDB" id="A0A0N0LTE4"/>
<evidence type="ECO:0000313" key="12">
    <source>
        <dbReference type="Proteomes" id="UP000037997"/>
    </source>
</evidence>
<gene>
    <name evidence="11" type="ORF">HPU229334_10810</name>
</gene>
<dbReference type="EC" id="5.6.2.4" evidence="7"/>
<organism evidence="11 12">
    <name type="scientific">Helicobacter pullorum</name>
    <dbReference type="NCBI Taxonomy" id="35818"/>
    <lineage>
        <taxon>Bacteria</taxon>
        <taxon>Pseudomonadati</taxon>
        <taxon>Campylobacterota</taxon>
        <taxon>Epsilonproteobacteria</taxon>
        <taxon>Campylobacterales</taxon>
        <taxon>Helicobacteraceae</taxon>
        <taxon>Helicobacter</taxon>
    </lineage>
</organism>
<evidence type="ECO:0000256" key="2">
    <source>
        <dbReference type="ARBA" id="ARBA00022801"/>
    </source>
</evidence>
<dbReference type="SUPFAM" id="SSF52980">
    <property type="entry name" value="Restriction endonuclease-like"/>
    <property type="match status" value="1"/>
</dbReference>
<keyword evidence="5" id="KW-0413">Isomerase</keyword>
<dbReference type="Gene3D" id="3.40.50.300">
    <property type="entry name" value="P-loop containing nucleotide triphosphate hydrolases"/>
    <property type="match status" value="4"/>
</dbReference>
<comment type="catalytic activity">
    <reaction evidence="6">
        <text>Couples ATP hydrolysis with the unwinding of duplex DNA by translocating in the 3'-5' direction.</text>
        <dbReference type="EC" id="5.6.2.4"/>
    </reaction>
</comment>
<evidence type="ECO:0000256" key="8">
    <source>
        <dbReference type="ARBA" id="ARBA00048988"/>
    </source>
</evidence>
<dbReference type="PATRIC" id="fig|35818.11.peg.2137"/>
<keyword evidence="3 9" id="KW-0347">Helicase</keyword>
<dbReference type="PANTHER" id="PTHR11070:SF67">
    <property type="entry name" value="DNA 3'-5' HELICASE"/>
    <property type="match status" value="1"/>
</dbReference>
<dbReference type="GO" id="GO:0003677">
    <property type="term" value="F:DNA binding"/>
    <property type="evidence" value="ECO:0007669"/>
    <property type="project" value="InterPro"/>
</dbReference>
<dbReference type="Pfam" id="PF00580">
    <property type="entry name" value="UvrD-helicase"/>
    <property type="match status" value="1"/>
</dbReference>
<dbReference type="InterPro" id="IPR014017">
    <property type="entry name" value="DNA_helicase_UvrD-like_C"/>
</dbReference>